<dbReference type="Pfam" id="PF13535">
    <property type="entry name" value="ATP-grasp_4"/>
    <property type="match status" value="1"/>
</dbReference>
<keyword evidence="6" id="KW-1185">Reference proteome</keyword>
<dbReference type="RefSeq" id="XP_033460324.1">
    <property type="nucleotide sequence ID" value="XM_033604607.1"/>
</dbReference>
<protein>
    <recommendedName>
        <fullName evidence="5">ATP-grasp domain-containing protein</fullName>
    </recommendedName>
</protein>
<evidence type="ECO:0000259" key="5">
    <source>
        <dbReference type="PROSITE" id="PS50975"/>
    </source>
</evidence>
<dbReference type="InterPro" id="IPR011761">
    <property type="entry name" value="ATP-grasp"/>
</dbReference>
<proteinExistence type="predicted"/>
<gene>
    <name evidence="7" type="ORF">K489DRAFT_379268</name>
</gene>
<evidence type="ECO:0000313" key="7">
    <source>
        <dbReference type="RefSeq" id="XP_033460324.1"/>
    </source>
</evidence>
<evidence type="ECO:0000256" key="4">
    <source>
        <dbReference type="PROSITE-ProRule" id="PRU00409"/>
    </source>
</evidence>
<dbReference type="Pfam" id="PF18130">
    <property type="entry name" value="ATPgrasp_N"/>
    <property type="match status" value="1"/>
</dbReference>
<keyword evidence="2 4" id="KW-0547">Nucleotide-binding</keyword>
<dbReference type="SUPFAM" id="SSF56059">
    <property type="entry name" value="Glutathione synthetase ATP-binding domain-like"/>
    <property type="match status" value="1"/>
</dbReference>
<sequence length="660" mass="72793">MEKAVIGLSPEINESPVQSFSWRINRTHASLQVQSIDLVIAPTGSTLGSSGVTSLPWPSELHEGLKWTGNNLNIRMFIEKALKDSGSPASLAIKLLIPQTSGYVAQSNIFETRFYTCPNVAAVASFIKPGEFIRGFAATGVDDPTSKLRALLSSTIGAMRASSDETISSWSALDALENELQNRMALHFLLPDPIPRKRVGLVFCPSNTMSYELLLHLGIDLVVFDEPGHFMEDSTGPAAHLRSSFHTLDFTPDDGLVQRLYEVMQSLRLDGLVSRIEPYFPILARVSAMLGIPSASEEHLIVATNKYLFRTIIQPKVAESHTAIKCMSTCELKGRLENRDEPLHIDYPVVVKPTQGHGSWGVLKATDESSLLAAVETATQLRMGPDRESNPYPEVLIEPYIGGPEIDINIAMLDGKILFSDVADNAPTPGDLDTLGESGSLDFQERLFMYPSRLPEAEQAQAREHLRECILHMGFRSGIFHCEARIRDSTMHYALHDDSGITDLVEVGSASNREPSTFVIEINCRPPGYFGLYATTRLYGVDLWGLYVLHAVCDEARYRALSVPFASGAQHDSAVVLILPEKGGIMKSEDPIPNLRKNNPALAACIPLYRNFYKVGDVVPSPADTRSEFTSIVNMESMLGREHLLKMVEDVRRQCVPLVE</sequence>
<evidence type="ECO:0000256" key="3">
    <source>
        <dbReference type="ARBA" id="ARBA00022840"/>
    </source>
</evidence>
<dbReference type="Gene3D" id="3.30.470.20">
    <property type="entry name" value="ATP-grasp fold, B domain"/>
    <property type="match status" value="1"/>
</dbReference>
<dbReference type="AlphaFoldDB" id="A0A6J3M5X7"/>
<dbReference type="PANTHER" id="PTHR43585">
    <property type="entry name" value="FUMIPYRROLE BIOSYNTHESIS PROTEIN C"/>
    <property type="match status" value="1"/>
</dbReference>
<evidence type="ECO:0000313" key="6">
    <source>
        <dbReference type="Proteomes" id="UP000504637"/>
    </source>
</evidence>
<dbReference type="GeneID" id="54362407"/>
<feature type="domain" description="ATP-grasp" evidence="5">
    <location>
        <begin position="316"/>
        <end position="552"/>
    </location>
</feature>
<dbReference type="GO" id="GO:0046872">
    <property type="term" value="F:metal ion binding"/>
    <property type="evidence" value="ECO:0007669"/>
    <property type="project" value="InterPro"/>
</dbReference>
<evidence type="ECO:0000256" key="2">
    <source>
        <dbReference type="ARBA" id="ARBA00022741"/>
    </source>
</evidence>
<reference evidence="7" key="3">
    <citation type="submission" date="2025-08" db="UniProtKB">
        <authorList>
            <consortium name="RefSeq"/>
        </authorList>
    </citation>
    <scope>IDENTIFICATION</scope>
    <source>
        <strain evidence="7">CBS 342.82</strain>
    </source>
</reference>
<dbReference type="Gene3D" id="3.40.50.20">
    <property type="match status" value="1"/>
</dbReference>
<accession>A0A6J3M5X7</accession>
<dbReference type="PROSITE" id="PS50975">
    <property type="entry name" value="ATP_GRASP"/>
    <property type="match status" value="1"/>
</dbReference>
<evidence type="ECO:0000256" key="1">
    <source>
        <dbReference type="ARBA" id="ARBA00022598"/>
    </source>
</evidence>
<dbReference type="InterPro" id="IPR041472">
    <property type="entry name" value="BL00235/CARNS1_N"/>
</dbReference>
<dbReference type="PANTHER" id="PTHR43585:SF2">
    <property type="entry name" value="ATP-GRASP ENZYME FSQD"/>
    <property type="match status" value="1"/>
</dbReference>
<dbReference type="GO" id="GO:0005524">
    <property type="term" value="F:ATP binding"/>
    <property type="evidence" value="ECO:0007669"/>
    <property type="project" value="UniProtKB-UniRule"/>
</dbReference>
<reference evidence="7" key="1">
    <citation type="submission" date="2020-01" db="EMBL/GenBank/DDBJ databases">
        <authorList>
            <consortium name="DOE Joint Genome Institute"/>
            <person name="Haridas S."/>
            <person name="Albert R."/>
            <person name="Binder M."/>
            <person name="Bloem J."/>
            <person name="Labutti K."/>
            <person name="Salamov A."/>
            <person name="Andreopoulos B."/>
            <person name="Baker S.E."/>
            <person name="Barry K."/>
            <person name="Bills G."/>
            <person name="Bluhm B.H."/>
            <person name="Cannon C."/>
            <person name="Castanera R."/>
            <person name="Culley D.E."/>
            <person name="Daum C."/>
            <person name="Ezra D."/>
            <person name="Gonzalez J.B."/>
            <person name="Henrissat B."/>
            <person name="Kuo A."/>
            <person name="Liang C."/>
            <person name="Lipzen A."/>
            <person name="Lutzoni F."/>
            <person name="Magnuson J."/>
            <person name="Mondo S."/>
            <person name="Nolan M."/>
            <person name="Ohm R."/>
            <person name="Pangilinan J."/>
            <person name="Park H.-J."/>
            <person name="Ramirez L."/>
            <person name="Alfaro M."/>
            <person name="Sun H."/>
            <person name="Tritt A."/>
            <person name="Yoshinaga Y."/>
            <person name="Zwiers L.-H."/>
            <person name="Turgeon B.G."/>
            <person name="Goodwin S.B."/>
            <person name="Spatafora J.W."/>
            <person name="Crous P.W."/>
            <person name="Grigoriev I.V."/>
        </authorList>
    </citation>
    <scope>NUCLEOTIDE SEQUENCE</scope>
    <source>
        <strain evidence="7">CBS 342.82</strain>
    </source>
</reference>
<dbReference type="OrthoDB" id="434648at2759"/>
<dbReference type="Proteomes" id="UP000504637">
    <property type="component" value="Unplaced"/>
</dbReference>
<dbReference type="GO" id="GO:0016874">
    <property type="term" value="F:ligase activity"/>
    <property type="evidence" value="ECO:0007669"/>
    <property type="project" value="UniProtKB-KW"/>
</dbReference>
<dbReference type="InterPro" id="IPR052032">
    <property type="entry name" value="ATP-dep_AA_Ligase"/>
</dbReference>
<name>A0A6J3M5X7_9PEZI</name>
<organism evidence="7">
    <name type="scientific">Dissoconium aciculare CBS 342.82</name>
    <dbReference type="NCBI Taxonomy" id="1314786"/>
    <lineage>
        <taxon>Eukaryota</taxon>
        <taxon>Fungi</taxon>
        <taxon>Dikarya</taxon>
        <taxon>Ascomycota</taxon>
        <taxon>Pezizomycotina</taxon>
        <taxon>Dothideomycetes</taxon>
        <taxon>Dothideomycetidae</taxon>
        <taxon>Mycosphaerellales</taxon>
        <taxon>Dissoconiaceae</taxon>
        <taxon>Dissoconium</taxon>
    </lineage>
</organism>
<reference evidence="7" key="2">
    <citation type="submission" date="2020-04" db="EMBL/GenBank/DDBJ databases">
        <authorList>
            <consortium name="NCBI Genome Project"/>
        </authorList>
    </citation>
    <scope>NUCLEOTIDE SEQUENCE</scope>
    <source>
        <strain evidence="7">CBS 342.82</strain>
    </source>
</reference>
<keyword evidence="3 4" id="KW-0067">ATP-binding</keyword>
<keyword evidence="1" id="KW-0436">Ligase</keyword>